<dbReference type="GO" id="GO:0016787">
    <property type="term" value="F:hydrolase activity"/>
    <property type="evidence" value="ECO:0007669"/>
    <property type="project" value="UniProtKB-KW"/>
</dbReference>
<reference evidence="1 2" key="1">
    <citation type="submission" date="2022-11" db="EMBL/GenBank/DDBJ databases">
        <title>Genome sequencing of Acetobacter type strain.</title>
        <authorList>
            <person name="Heo J."/>
            <person name="Lee D."/>
            <person name="Han B.-H."/>
            <person name="Hong S.-B."/>
            <person name="Kwon S.-W."/>
        </authorList>
    </citation>
    <scope>NUCLEOTIDE SEQUENCE [LARGE SCALE GENOMIC DNA]</scope>
    <source>
        <strain evidence="1 2">KACC 21251</strain>
    </source>
</reference>
<dbReference type="EMBL" id="JAPIUX010000011">
    <property type="protein sequence ID" value="MCX2561625.1"/>
    <property type="molecule type" value="Genomic_DNA"/>
</dbReference>
<comment type="caution">
    <text evidence="1">The sequence shown here is derived from an EMBL/GenBank/DDBJ whole genome shotgun (WGS) entry which is preliminary data.</text>
</comment>
<dbReference type="Gene3D" id="3.40.50.1000">
    <property type="entry name" value="HAD superfamily/HAD-like"/>
    <property type="match status" value="1"/>
</dbReference>
<organism evidence="1 2">
    <name type="scientific">Acetobacter farinalis</name>
    <dbReference type="NCBI Taxonomy" id="1260984"/>
    <lineage>
        <taxon>Bacteria</taxon>
        <taxon>Pseudomonadati</taxon>
        <taxon>Pseudomonadota</taxon>
        <taxon>Alphaproteobacteria</taxon>
        <taxon>Acetobacterales</taxon>
        <taxon>Acetobacteraceae</taxon>
        <taxon>Acetobacter</taxon>
    </lineage>
</organism>
<dbReference type="Gene3D" id="3.30.1240.10">
    <property type="match status" value="1"/>
</dbReference>
<name>A0ABT3Q8L6_9PROT</name>
<dbReference type="InterPro" id="IPR023214">
    <property type="entry name" value="HAD_sf"/>
</dbReference>
<dbReference type="SUPFAM" id="SSF56784">
    <property type="entry name" value="HAD-like"/>
    <property type="match status" value="1"/>
</dbReference>
<dbReference type="CDD" id="cd07516">
    <property type="entry name" value="HAD_Pase"/>
    <property type="match status" value="1"/>
</dbReference>
<accession>A0ABT3Q8L6</accession>
<dbReference type="SFLD" id="SFLDS00003">
    <property type="entry name" value="Haloacid_Dehalogenase"/>
    <property type="match status" value="1"/>
</dbReference>
<dbReference type="RefSeq" id="WP_166122228.1">
    <property type="nucleotide sequence ID" value="NZ_JAPIUX010000011.1"/>
</dbReference>
<proteinExistence type="predicted"/>
<dbReference type="PANTHER" id="PTHR10000:SF8">
    <property type="entry name" value="HAD SUPERFAMILY HYDROLASE-LIKE, TYPE 3"/>
    <property type="match status" value="1"/>
</dbReference>
<dbReference type="Proteomes" id="UP001526446">
    <property type="component" value="Unassembled WGS sequence"/>
</dbReference>
<dbReference type="PANTHER" id="PTHR10000">
    <property type="entry name" value="PHOSPHOSERINE PHOSPHATASE"/>
    <property type="match status" value="1"/>
</dbReference>
<dbReference type="SFLD" id="SFLDG01140">
    <property type="entry name" value="C2.B:_Phosphomannomutase_and_P"/>
    <property type="match status" value="1"/>
</dbReference>
<keyword evidence="2" id="KW-1185">Reference proteome</keyword>
<dbReference type="InterPro" id="IPR036412">
    <property type="entry name" value="HAD-like_sf"/>
</dbReference>
<dbReference type="InterPro" id="IPR006379">
    <property type="entry name" value="HAD-SF_hydro_IIB"/>
</dbReference>
<evidence type="ECO:0000313" key="2">
    <source>
        <dbReference type="Proteomes" id="UP001526446"/>
    </source>
</evidence>
<dbReference type="Pfam" id="PF08282">
    <property type="entry name" value="Hydrolase_3"/>
    <property type="match status" value="1"/>
</dbReference>
<gene>
    <name evidence="1" type="ORF">OQ252_09485</name>
</gene>
<dbReference type="NCBIfam" id="TIGR01484">
    <property type="entry name" value="HAD-SF-IIB"/>
    <property type="match status" value="1"/>
</dbReference>
<keyword evidence="1" id="KW-0378">Hydrolase</keyword>
<protein>
    <submittedName>
        <fullName evidence="1">Cof-type HAD-IIB family hydrolase</fullName>
    </submittedName>
</protein>
<dbReference type="PROSITE" id="PS01228">
    <property type="entry name" value="COF_1"/>
    <property type="match status" value="1"/>
</dbReference>
<dbReference type="NCBIfam" id="TIGR00099">
    <property type="entry name" value="Cof-subfamily"/>
    <property type="match status" value="1"/>
</dbReference>
<sequence length="273" mass="29490">MPRPPHDIRLVLADVDGTLVTREKVLTPRAIWAVQALRERGILFAITSGRPPRGMSMLIEPLDLTTPLAGFNGGMMVQPPDMRVLSTLRLPRLVAEKTLALLQDHGVPAWVYTPQDWLVPNASAPHVAQEQRTVKFPPRVVSSYEAVLDDIIKITGVSDDADLMRRVAATLAQTLGETASAALSQPWYVDITHPDANKGAVVHTLERLLGIPAAAMLTVGDQPNDVLMFRASGASVAMGQAADSVKSNATWTTASSEEDGFAKAIERYVLGED</sequence>
<dbReference type="InterPro" id="IPR000150">
    <property type="entry name" value="Cof"/>
</dbReference>
<evidence type="ECO:0000313" key="1">
    <source>
        <dbReference type="EMBL" id="MCX2561625.1"/>
    </source>
</evidence>